<evidence type="ECO:0000313" key="4">
    <source>
        <dbReference type="Proteomes" id="UP000199559"/>
    </source>
</evidence>
<proteinExistence type="inferred from homology"/>
<dbReference type="RefSeq" id="WP_090838454.1">
    <property type="nucleotide sequence ID" value="NZ_FORM01000003.1"/>
</dbReference>
<dbReference type="Proteomes" id="UP000199559">
    <property type="component" value="Unassembled WGS sequence"/>
</dbReference>
<dbReference type="STRING" id="1144750.SAMN05443431_10351"/>
<evidence type="ECO:0000256" key="1">
    <source>
        <dbReference type="ARBA" id="ARBA00007435"/>
    </source>
</evidence>
<dbReference type="PANTHER" id="PTHR34477">
    <property type="entry name" value="UPF0213 PROTEIN YHBQ"/>
    <property type="match status" value="1"/>
</dbReference>
<sequence>MKVNNRQYYVYILSSKKNGTLYMGVTNNLERRLIEHKQKLASVFTSKYDVNRLMYFEIIADINEAIKREKQLKNWNKQWKIELIEKENPNWKDLSINWN</sequence>
<dbReference type="SMART" id="SM00465">
    <property type="entry name" value="GIYc"/>
    <property type="match status" value="1"/>
</dbReference>
<name>A0A1I3M881_9FLAO</name>
<organism evidence="3 4">
    <name type="scientific">Olleya namhaensis</name>
    <dbReference type="NCBI Taxonomy" id="1144750"/>
    <lineage>
        <taxon>Bacteria</taxon>
        <taxon>Pseudomonadati</taxon>
        <taxon>Bacteroidota</taxon>
        <taxon>Flavobacteriia</taxon>
        <taxon>Flavobacteriales</taxon>
        <taxon>Flavobacteriaceae</taxon>
    </lineage>
</organism>
<gene>
    <name evidence="3" type="ORF">SAMN05443431_10351</name>
</gene>
<accession>A0A1I3M881</accession>
<evidence type="ECO:0000313" key="3">
    <source>
        <dbReference type="EMBL" id="SFI93249.1"/>
    </source>
</evidence>
<feature type="domain" description="GIY-YIG" evidence="2">
    <location>
        <begin position="6"/>
        <end position="82"/>
    </location>
</feature>
<dbReference type="EMBL" id="FORM01000003">
    <property type="protein sequence ID" value="SFI93249.1"/>
    <property type="molecule type" value="Genomic_DNA"/>
</dbReference>
<keyword evidence="3" id="KW-0255">Endonuclease</keyword>
<protein>
    <submittedName>
        <fullName evidence="3">Putative endonuclease</fullName>
    </submittedName>
</protein>
<keyword evidence="3" id="KW-0378">Hydrolase</keyword>
<keyword evidence="4" id="KW-1185">Reference proteome</keyword>
<dbReference type="Gene3D" id="3.40.1440.10">
    <property type="entry name" value="GIY-YIG endonuclease"/>
    <property type="match status" value="1"/>
</dbReference>
<dbReference type="InterPro" id="IPR035901">
    <property type="entry name" value="GIY-YIG_endonuc_sf"/>
</dbReference>
<dbReference type="SUPFAM" id="SSF82771">
    <property type="entry name" value="GIY-YIG endonuclease"/>
    <property type="match status" value="1"/>
</dbReference>
<dbReference type="PANTHER" id="PTHR34477:SF5">
    <property type="entry name" value="BSL5627 PROTEIN"/>
    <property type="match status" value="1"/>
</dbReference>
<dbReference type="Pfam" id="PF01541">
    <property type="entry name" value="GIY-YIG"/>
    <property type="match status" value="1"/>
</dbReference>
<dbReference type="AlphaFoldDB" id="A0A1I3M881"/>
<dbReference type="InterPro" id="IPR050190">
    <property type="entry name" value="UPF0213_domain"/>
</dbReference>
<dbReference type="PROSITE" id="PS50164">
    <property type="entry name" value="GIY_YIG"/>
    <property type="match status" value="1"/>
</dbReference>
<keyword evidence="3" id="KW-0540">Nuclease</keyword>
<evidence type="ECO:0000259" key="2">
    <source>
        <dbReference type="PROSITE" id="PS50164"/>
    </source>
</evidence>
<reference evidence="4" key="1">
    <citation type="submission" date="2016-10" db="EMBL/GenBank/DDBJ databases">
        <authorList>
            <person name="Varghese N."/>
            <person name="Submissions S."/>
        </authorList>
    </citation>
    <scope>NUCLEOTIDE SEQUENCE [LARGE SCALE GENOMIC DNA]</scope>
    <source>
        <strain evidence="4">DSM 28881</strain>
    </source>
</reference>
<comment type="similarity">
    <text evidence="1">Belongs to the UPF0213 family.</text>
</comment>
<dbReference type="GO" id="GO:0004519">
    <property type="term" value="F:endonuclease activity"/>
    <property type="evidence" value="ECO:0007669"/>
    <property type="project" value="UniProtKB-KW"/>
</dbReference>
<dbReference type="CDD" id="cd10448">
    <property type="entry name" value="GIY-YIG_unchar_3"/>
    <property type="match status" value="1"/>
</dbReference>
<dbReference type="InterPro" id="IPR000305">
    <property type="entry name" value="GIY-YIG_endonuc"/>
</dbReference>